<evidence type="ECO:0000313" key="2">
    <source>
        <dbReference type="Proteomes" id="UP001430953"/>
    </source>
</evidence>
<dbReference type="AlphaFoldDB" id="A0AAW2EL50"/>
<dbReference type="EMBL" id="JADYXP020000022">
    <property type="protein sequence ID" value="KAL0102961.1"/>
    <property type="molecule type" value="Genomic_DNA"/>
</dbReference>
<protein>
    <submittedName>
        <fullName evidence="1">Uncharacterized protein</fullName>
    </submittedName>
</protein>
<accession>A0AAW2EL50</accession>
<keyword evidence="2" id="KW-1185">Reference proteome</keyword>
<organism evidence="1 2">
    <name type="scientific">Cardiocondyla obscurior</name>
    <dbReference type="NCBI Taxonomy" id="286306"/>
    <lineage>
        <taxon>Eukaryota</taxon>
        <taxon>Metazoa</taxon>
        <taxon>Ecdysozoa</taxon>
        <taxon>Arthropoda</taxon>
        <taxon>Hexapoda</taxon>
        <taxon>Insecta</taxon>
        <taxon>Pterygota</taxon>
        <taxon>Neoptera</taxon>
        <taxon>Endopterygota</taxon>
        <taxon>Hymenoptera</taxon>
        <taxon>Apocrita</taxon>
        <taxon>Aculeata</taxon>
        <taxon>Formicoidea</taxon>
        <taxon>Formicidae</taxon>
        <taxon>Myrmicinae</taxon>
        <taxon>Cardiocondyla</taxon>
    </lineage>
</organism>
<gene>
    <name evidence="1" type="ORF">PUN28_018337</name>
</gene>
<proteinExistence type="predicted"/>
<evidence type="ECO:0000313" key="1">
    <source>
        <dbReference type="EMBL" id="KAL0102961.1"/>
    </source>
</evidence>
<dbReference type="Proteomes" id="UP001430953">
    <property type="component" value="Unassembled WGS sequence"/>
</dbReference>
<reference evidence="1 2" key="1">
    <citation type="submission" date="2023-03" db="EMBL/GenBank/DDBJ databases">
        <title>High recombination rates correlate with genetic variation in Cardiocondyla obscurior ants.</title>
        <authorList>
            <person name="Errbii M."/>
        </authorList>
    </citation>
    <scope>NUCLEOTIDE SEQUENCE [LARGE SCALE GENOMIC DNA]</scope>
    <source>
        <strain evidence="1">Alpha-2009</strain>
        <tissue evidence="1">Whole body</tissue>
    </source>
</reference>
<name>A0AAW2EL50_9HYME</name>
<sequence length="67" mass="7982">MSSAFYIGNCDLLYMDLSVCLKCDDSFVNKRKKERKKEKKKKKKTRDDRRKILTFVIAEAKKVESLY</sequence>
<comment type="caution">
    <text evidence="1">The sequence shown here is derived from an EMBL/GenBank/DDBJ whole genome shotgun (WGS) entry which is preliminary data.</text>
</comment>